<evidence type="ECO:0000256" key="2">
    <source>
        <dbReference type="ARBA" id="ARBA00023043"/>
    </source>
</evidence>
<keyword evidence="4" id="KW-1185">Reference proteome</keyword>
<name>A0A9K3LD26_9STRA</name>
<dbReference type="AlphaFoldDB" id="A0A9K3LD26"/>
<dbReference type="PANTHER" id="PTHR24186">
    <property type="entry name" value="PROTEIN PHOSPHATASE 1 REGULATORY SUBUNIT"/>
    <property type="match status" value="1"/>
</dbReference>
<reference evidence="3" key="2">
    <citation type="submission" date="2021-04" db="EMBL/GenBank/DDBJ databases">
        <authorList>
            <person name="Podell S."/>
        </authorList>
    </citation>
    <scope>NUCLEOTIDE SEQUENCE</scope>
    <source>
        <strain evidence="3">Hildebrandi</strain>
    </source>
</reference>
<sequence>MTTTQEEQQSIEALIEAGEWDTVTTFFQSNPEEIRGKINPSDGSTTLHAICFISSSPDSLIELVVDTWPEAVTIQENRFGATPLHLLCWSSQRSRRKVEILLERMQPKDLLIRNRIMGSTALHSACGNNAELPVLQAIVKKYPPVLLAKTFDQHNTALNAVWSSHLQTIPGHMQIARILKGDTVEEQHFDRFWKKCTFLAMQSFKLSSACPKELLDNNDDTQDSALYNYVLHGLLDLKGPLNMIKTAIKINPDWARHADADGNYPLHLIVQRRPFRVKDVELIRELLQAYPEAVEKRNSDDDLPIQIAIRERMVWEEGLGEIANANTEILGILDNRTKLYPFLLAASLGGRVAVNTTYQLLLAKPHLIKEAVENVQE</sequence>
<comment type="caution">
    <text evidence="3">The sequence shown here is derived from an EMBL/GenBank/DDBJ whole genome shotgun (WGS) entry which is preliminary data.</text>
</comment>
<dbReference type="PANTHER" id="PTHR24186:SF46">
    <property type="entry name" value="PROTEIN ACCELERATED CELL DEATH 6-LIKE"/>
    <property type="match status" value="1"/>
</dbReference>
<evidence type="ECO:0000256" key="1">
    <source>
        <dbReference type="ARBA" id="ARBA00022737"/>
    </source>
</evidence>
<gene>
    <name evidence="3" type="ORF">IV203_034925</name>
</gene>
<accession>A0A9K3LD26</accession>
<organism evidence="3 4">
    <name type="scientific">Nitzschia inconspicua</name>
    <dbReference type="NCBI Taxonomy" id="303405"/>
    <lineage>
        <taxon>Eukaryota</taxon>
        <taxon>Sar</taxon>
        <taxon>Stramenopiles</taxon>
        <taxon>Ochrophyta</taxon>
        <taxon>Bacillariophyta</taxon>
        <taxon>Bacillariophyceae</taxon>
        <taxon>Bacillariophycidae</taxon>
        <taxon>Bacillariales</taxon>
        <taxon>Bacillariaceae</taxon>
        <taxon>Nitzschia</taxon>
    </lineage>
</organism>
<evidence type="ECO:0000313" key="4">
    <source>
        <dbReference type="Proteomes" id="UP000693970"/>
    </source>
</evidence>
<dbReference type="Proteomes" id="UP000693970">
    <property type="component" value="Unassembled WGS sequence"/>
</dbReference>
<dbReference type="EMBL" id="JAGRRH010000013">
    <property type="protein sequence ID" value="KAG7359827.1"/>
    <property type="molecule type" value="Genomic_DNA"/>
</dbReference>
<proteinExistence type="predicted"/>
<protein>
    <submittedName>
        <fullName evidence="3">Ankyrin repeat domain protein</fullName>
    </submittedName>
</protein>
<evidence type="ECO:0000313" key="3">
    <source>
        <dbReference type="EMBL" id="KAG7359827.1"/>
    </source>
</evidence>
<keyword evidence="2" id="KW-0040">ANK repeat</keyword>
<dbReference type="SMART" id="SM00248">
    <property type="entry name" value="ANK"/>
    <property type="match status" value="3"/>
</dbReference>
<dbReference type="GO" id="GO:0005886">
    <property type="term" value="C:plasma membrane"/>
    <property type="evidence" value="ECO:0007669"/>
    <property type="project" value="TreeGrafter"/>
</dbReference>
<dbReference type="InterPro" id="IPR002110">
    <property type="entry name" value="Ankyrin_rpt"/>
</dbReference>
<dbReference type="OrthoDB" id="38789at2759"/>
<reference evidence="3" key="1">
    <citation type="journal article" date="2021" name="Sci. Rep.">
        <title>Diploid genomic architecture of Nitzschia inconspicua, an elite biomass production diatom.</title>
        <authorList>
            <person name="Oliver A."/>
            <person name="Podell S."/>
            <person name="Pinowska A."/>
            <person name="Traller J.C."/>
            <person name="Smith S.R."/>
            <person name="McClure R."/>
            <person name="Beliaev A."/>
            <person name="Bohutskyi P."/>
            <person name="Hill E.A."/>
            <person name="Rabines A."/>
            <person name="Zheng H."/>
            <person name="Allen L.Z."/>
            <person name="Kuo A."/>
            <person name="Grigoriev I.V."/>
            <person name="Allen A.E."/>
            <person name="Hazlebeck D."/>
            <person name="Allen E.E."/>
        </authorList>
    </citation>
    <scope>NUCLEOTIDE SEQUENCE</scope>
    <source>
        <strain evidence="3">Hildebrandi</strain>
    </source>
</reference>
<keyword evidence="1" id="KW-0677">Repeat</keyword>